<accession>A0A840IH61</accession>
<protein>
    <submittedName>
        <fullName evidence="7">Pimeloyl-ACP methyl ester carboxylesterase</fullName>
    </submittedName>
</protein>
<dbReference type="Gene3D" id="3.40.50.1820">
    <property type="entry name" value="alpha/beta hydrolase"/>
    <property type="match status" value="1"/>
</dbReference>
<dbReference type="AlphaFoldDB" id="A0A840IH61"/>
<organism evidence="7 8">
    <name type="scientific">Conexibacter arvalis</name>
    <dbReference type="NCBI Taxonomy" id="912552"/>
    <lineage>
        <taxon>Bacteria</taxon>
        <taxon>Bacillati</taxon>
        <taxon>Actinomycetota</taxon>
        <taxon>Thermoleophilia</taxon>
        <taxon>Solirubrobacterales</taxon>
        <taxon>Conexibacteraceae</taxon>
        <taxon>Conexibacter</taxon>
    </lineage>
</organism>
<reference evidence="7 8" key="1">
    <citation type="submission" date="2020-08" db="EMBL/GenBank/DDBJ databases">
        <title>Genomic Encyclopedia of Archaeal and Bacterial Type Strains, Phase II (KMG-II): from individual species to whole genera.</title>
        <authorList>
            <person name="Goeker M."/>
        </authorList>
    </citation>
    <scope>NUCLEOTIDE SEQUENCE [LARGE SCALE GENOMIC DNA]</scope>
    <source>
        <strain evidence="7 8">DSM 23288</strain>
    </source>
</reference>
<evidence type="ECO:0000259" key="6">
    <source>
        <dbReference type="Pfam" id="PF08386"/>
    </source>
</evidence>
<feature type="domain" description="Peptidase S33 tripeptidyl aminopeptidase-like C-terminal" evidence="6">
    <location>
        <begin position="397"/>
        <end position="480"/>
    </location>
</feature>
<name>A0A840IH61_9ACTN</name>
<dbReference type="InterPro" id="IPR029058">
    <property type="entry name" value="AB_hydrolase_fold"/>
</dbReference>
<dbReference type="InterPro" id="IPR006311">
    <property type="entry name" value="TAT_signal"/>
</dbReference>
<feature type="domain" description="AB hydrolase-1" evidence="5">
    <location>
        <begin position="110"/>
        <end position="218"/>
    </location>
</feature>
<dbReference type="InterPro" id="IPR050266">
    <property type="entry name" value="AB_hydrolase_sf"/>
</dbReference>
<dbReference type="GO" id="GO:0004177">
    <property type="term" value="F:aminopeptidase activity"/>
    <property type="evidence" value="ECO:0007669"/>
    <property type="project" value="UniProtKB-EC"/>
</dbReference>
<dbReference type="Proteomes" id="UP000585272">
    <property type="component" value="Unassembled WGS sequence"/>
</dbReference>
<dbReference type="RefSeq" id="WP_183343011.1">
    <property type="nucleotide sequence ID" value="NZ_JACHNU010000003.1"/>
</dbReference>
<dbReference type="Pfam" id="PF08386">
    <property type="entry name" value="Abhydrolase_4"/>
    <property type="match status" value="1"/>
</dbReference>
<keyword evidence="4" id="KW-0732">Signal</keyword>
<evidence type="ECO:0000313" key="8">
    <source>
        <dbReference type="Proteomes" id="UP000585272"/>
    </source>
</evidence>
<evidence type="ECO:0000256" key="4">
    <source>
        <dbReference type="SAM" id="SignalP"/>
    </source>
</evidence>
<comment type="caution">
    <text evidence="7">The sequence shown here is derived from an EMBL/GenBank/DDBJ whole genome shotgun (WGS) entry which is preliminary data.</text>
</comment>
<dbReference type="InterPro" id="IPR000073">
    <property type="entry name" value="AB_hydrolase_1"/>
</dbReference>
<dbReference type="PROSITE" id="PS51318">
    <property type="entry name" value="TAT"/>
    <property type="match status" value="1"/>
</dbReference>
<evidence type="ECO:0000256" key="3">
    <source>
        <dbReference type="SAM" id="MobiDB-lite"/>
    </source>
</evidence>
<comment type="similarity">
    <text evidence="1">Belongs to the peptidase S33 family.</text>
</comment>
<evidence type="ECO:0000259" key="5">
    <source>
        <dbReference type="Pfam" id="PF00561"/>
    </source>
</evidence>
<dbReference type="InterPro" id="IPR002410">
    <property type="entry name" value="Peptidase_S33"/>
</dbReference>
<evidence type="ECO:0000313" key="7">
    <source>
        <dbReference type="EMBL" id="MBB4663290.1"/>
    </source>
</evidence>
<feature type="signal peptide" evidence="4">
    <location>
        <begin position="1"/>
        <end position="29"/>
    </location>
</feature>
<dbReference type="GO" id="GO:0016020">
    <property type="term" value="C:membrane"/>
    <property type="evidence" value="ECO:0007669"/>
    <property type="project" value="TreeGrafter"/>
</dbReference>
<keyword evidence="8" id="KW-1185">Reference proteome</keyword>
<dbReference type="PANTHER" id="PTHR43798">
    <property type="entry name" value="MONOACYLGLYCEROL LIPASE"/>
    <property type="match status" value="1"/>
</dbReference>
<feature type="chain" id="PRO_5032523476" evidence="4">
    <location>
        <begin position="30"/>
        <end position="689"/>
    </location>
</feature>
<dbReference type="EMBL" id="JACHNU010000003">
    <property type="protein sequence ID" value="MBB4663290.1"/>
    <property type="molecule type" value="Genomic_DNA"/>
</dbReference>
<dbReference type="SUPFAM" id="SSF53474">
    <property type="entry name" value="alpha/beta-Hydrolases"/>
    <property type="match status" value="1"/>
</dbReference>
<sequence length="689" mass="70928">MRTTSSRGAVALLLAAAGAAAIGSAPAAAAEDRGGARIALRRCAPRDGSDRTRCGTVAVPLDRSGAVPGAVRLRVRVVPSRTRRASGTVIALAGGPGQAATPLAPAMAEILGAVARSRRVVTFDQRGTGRSGRLACAALDRARTNRAITAAVGDCARRIGPRRVAYTSSASVDDIEAVRAALGVERVALYAVSYGTKVAVSYAARYPHRVSRLVLDSVVPPEGSDPFMRSTIVSMRRVLRAICKGGACRFTRDPAADLHAVGRRLARGPIRGVRYDGRGRGRRVSVTQARLFSLLLAGDFDPLTRAALPAALSAAARGDAAPLARLVGQPSGEAGLDDRHDSHALFIATTCEDGGVPWPTGTPVEQRPGAFARELAAVPAAELAPFGHATLRALGIDYCRTWPESPIEQPPVAPLPDVPALLLAGEEDVRTPREDAAALAARLPRATLVTVPHTGHSVLGAETGRCAGRALRRFFGGGRVRDCRSGGRRLLDVVRPLPSRFGALRPASGTPGRAGRTVTAVAATFGAIASDLMSEIYARLLAGDFGVLSGEPVRSGGLRGGSVELNGKGFVLRRYSAVPGVTISGTIRVDLDRGALRVGGRSAARGTLRFGPRAVTGRLGGRAVRIPVGALGSATLSSAVAAPAIPAPSALAAAARERARALAPDGAPTLPAASFPGLPTAPEPAAVDR</sequence>
<dbReference type="GO" id="GO:0006508">
    <property type="term" value="P:proteolysis"/>
    <property type="evidence" value="ECO:0007669"/>
    <property type="project" value="InterPro"/>
</dbReference>
<feature type="region of interest" description="Disordered" evidence="3">
    <location>
        <begin position="662"/>
        <end position="689"/>
    </location>
</feature>
<evidence type="ECO:0000256" key="2">
    <source>
        <dbReference type="ARBA" id="ARBA00022801"/>
    </source>
</evidence>
<keyword evidence="2" id="KW-0378">Hydrolase</keyword>
<dbReference type="InterPro" id="IPR013595">
    <property type="entry name" value="Pept_S33_TAP-like_C"/>
</dbReference>
<gene>
    <name evidence="7" type="ORF">BDZ31_002879</name>
</gene>
<dbReference type="PRINTS" id="PR00793">
    <property type="entry name" value="PROAMNOPTASE"/>
</dbReference>
<evidence type="ECO:0000256" key="1">
    <source>
        <dbReference type="ARBA" id="ARBA00010088"/>
    </source>
</evidence>
<dbReference type="Pfam" id="PF00561">
    <property type="entry name" value="Abhydrolase_1"/>
    <property type="match status" value="1"/>
</dbReference>
<proteinExistence type="inferred from homology"/>
<dbReference type="PANTHER" id="PTHR43798:SF27">
    <property type="entry name" value="HYDROLASE ALPHA_BETA HYDROLASE FOLD FAMILY"/>
    <property type="match status" value="1"/>
</dbReference>